<dbReference type="STRING" id="4155.A0A022RWZ8"/>
<sequence length="94" mass="11171">MKERKKMKLKKGWVVVQVGLSDIISNDHIQDYCCELFQRFYIPISYLYNPIFQKLLEKASKIYGYQTNGPLILPCSVEEFLLLRWRIEKVGLNK</sequence>
<evidence type="ECO:0000313" key="2">
    <source>
        <dbReference type="EMBL" id="EYU43485.1"/>
    </source>
</evidence>
<proteinExistence type="inferred from homology"/>
<name>A0A022RWZ8_ERYGU</name>
<organism evidence="2 3">
    <name type="scientific">Erythranthe guttata</name>
    <name type="common">Yellow monkey flower</name>
    <name type="synonym">Mimulus guttatus</name>
    <dbReference type="NCBI Taxonomy" id="4155"/>
    <lineage>
        <taxon>Eukaryota</taxon>
        <taxon>Viridiplantae</taxon>
        <taxon>Streptophyta</taxon>
        <taxon>Embryophyta</taxon>
        <taxon>Tracheophyta</taxon>
        <taxon>Spermatophyta</taxon>
        <taxon>Magnoliopsida</taxon>
        <taxon>eudicotyledons</taxon>
        <taxon>Gunneridae</taxon>
        <taxon>Pentapetalae</taxon>
        <taxon>asterids</taxon>
        <taxon>lamiids</taxon>
        <taxon>Lamiales</taxon>
        <taxon>Phrymaceae</taxon>
        <taxon>Erythranthe</taxon>
    </lineage>
</organism>
<dbReference type="AlphaFoldDB" id="A0A022RWZ8"/>
<keyword evidence="3" id="KW-1185">Reference proteome</keyword>
<dbReference type="EMBL" id="KI630253">
    <property type="protein sequence ID" value="EYU43485.1"/>
    <property type="molecule type" value="Genomic_DNA"/>
</dbReference>
<accession>A0A022RWZ8</accession>
<evidence type="ECO:0000256" key="1">
    <source>
        <dbReference type="ARBA" id="ARBA00006974"/>
    </source>
</evidence>
<reference evidence="2 3" key="1">
    <citation type="journal article" date="2013" name="Proc. Natl. Acad. Sci. U.S.A.">
        <title>Fine-scale variation in meiotic recombination in Mimulus inferred from population shotgun sequencing.</title>
        <authorList>
            <person name="Hellsten U."/>
            <person name="Wright K.M."/>
            <person name="Jenkins J."/>
            <person name="Shu S."/>
            <person name="Yuan Y."/>
            <person name="Wessler S.R."/>
            <person name="Schmutz J."/>
            <person name="Willis J.H."/>
            <person name="Rokhsar D.S."/>
        </authorList>
    </citation>
    <scope>NUCLEOTIDE SEQUENCE [LARGE SCALE GENOMIC DNA]</scope>
    <source>
        <strain evidence="3">cv. DUN x IM62</strain>
    </source>
</reference>
<dbReference type="PANTHER" id="PTHR31374:SF228">
    <property type="entry name" value="SAUR FAMILY PROTEIN"/>
    <property type="match status" value="1"/>
</dbReference>
<dbReference type="PhylomeDB" id="A0A022RWZ8"/>
<dbReference type="Proteomes" id="UP000030748">
    <property type="component" value="Unassembled WGS sequence"/>
</dbReference>
<evidence type="ECO:0000313" key="3">
    <source>
        <dbReference type="Proteomes" id="UP000030748"/>
    </source>
</evidence>
<protein>
    <submittedName>
        <fullName evidence="2">Uncharacterized protein</fullName>
    </submittedName>
</protein>
<comment type="similarity">
    <text evidence="1">Belongs to the ARG7 family.</text>
</comment>
<dbReference type="Pfam" id="PF02519">
    <property type="entry name" value="Auxin_inducible"/>
    <property type="match status" value="1"/>
</dbReference>
<dbReference type="GO" id="GO:0009733">
    <property type="term" value="P:response to auxin"/>
    <property type="evidence" value="ECO:0007669"/>
    <property type="project" value="InterPro"/>
</dbReference>
<dbReference type="InterPro" id="IPR003676">
    <property type="entry name" value="SAUR_fam"/>
</dbReference>
<dbReference type="PANTHER" id="PTHR31374">
    <property type="entry name" value="AUXIN-INDUCED PROTEIN-LIKE-RELATED"/>
    <property type="match status" value="1"/>
</dbReference>
<gene>
    <name evidence="2" type="ORF">MIMGU_mgv1a023783mg</name>
</gene>